<dbReference type="HOGENOM" id="CLU_979376_0_0_4"/>
<dbReference type="KEGG" id="app:CAP2UW1_0442"/>
<dbReference type="Gene3D" id="3.30.700.10">
    <property type="entry name" value="Glycoprotein, Type 4 Pilin"/>
    <property type="match status" value="1"/>
</dbReference>
<dbReference type="STRING" id="522306.CAP2UW1_0442"/>
<feature type="transmembrane region" description="Helical" evidence="1">
    <location>
        <begin position="12"/>
        <end position="34"/>
    </location>
</feature>
<dbReference type="EMBL" id="CP001715">
    <property type="protein sequence ID" value="ACV33793.1"/>
    <property type="molecule type" value="Genomic_DNA"/>
</dbReference>
<dbReference type="AlphaFoldDB" id="C7RKX1"/>
<keyword evidence="1" id="KW-0812">Transmembrane</keyword>
<dbReference type="eggNOG" id="COG4968">
    <property type="taxonomic scope" value="Bacteria"/>
</dbReference>
<reference evidence="2" key="1">
    <citation type="submission" date="2009-08" db="EMBL/GenBank/DDBJ databases">
        <authorList>
            <consortium name="US DOE Joint Genome Institute"/>
            <person name="Lucas S."/>
            <person name="Copeland A."/>
            <person name="Lapidus A."/>
            <person name="Glavina del Rio T."/>
            <person name="Dalin E."/>
            <person name="Tice H."/>
            <person name="Bruce D."/>
            <person name="Barry K."/>
            <person name="Pitluck S."/>
            <person name="Lowry S."/>
            <person name="Larimer F."/>
            <person name="Land M."/>
            <person name="Hauser L."/>
            <person name="Kyrpides N."/>
            <person name="Ivanova N."/>
            <person name="McMahon K.D."/>
            <person name="Hugenholtz P."/>
        </authorList>
    </citation>
    <scope>NUCLEOTIDE SEQUENCE</scope>
    <source>
        <strain evidence="2">UW-1</strain>
    </source>
</reference>
<dbReference type="NCBIfam" id="TIGR02532">
    <property type="entry name" value="IV_pilin_GFxxxE"/>
    <property type="match status" value="1"/>
</dbReference>
<dbReference type="SUPFAM" id="SSF54523">
    <property type="entry name" value="Pili subunits"/>
    <property type="match status" value="1"/>
</dbReference>
<reference evidence="2" key="2">
    <citation type="submission" date="2009-09" db="EMBL/GenBank/DDBJ databases">
        <title>Complete sequence of chromosome of Candidatus Accumulibacter phosphatis clade IIA str. UW-1.</title>
        <authorList>
            <consortium name="US DOE Joint Genome Institute"/>
            <person name="Martin H.G."/>
            <person name="Ivanova N."/>
            <person name="Kunin V."/>
            <person name="Warnecke F."/>
            <person name="Barry K."/>
            <person name="He S."/>
            <person name="Salamov A."/>
            <person name="Szeto E."/>
            <person name="Dalin E."/>
            <person name="Pangilinan J.L."/>
            <person name="Lapidus A."/>
            <person name="Lowry S."/>
            <person name="Kyrpides N.C."/>
            <person name="McMahon K.D."/>
            <person name="Hugenholtz P."/>
        </authorList>
    </citation>
    <scope>NUCLEOTIDE SEQUENCE [LARGE SCALE GENOMIC DNA]</scope>
    <source>
        <strain evidence="2">UW-1</strain>
    </source>
</reference>
<keyword evidence="1" id="KW-0472">Membrane</keyword>
<dbReference type="OrthoDB" id="9180011at2"/>
<evidence type="ECO:0000313" key="2">
    <source>
        <dbReference type="EMBL" id="ACV33793.1"/>
    </source>
</evidence>
<gene>
    <name evidence="2" type="ordered locus">CAP2UW1_0442</name>
</gene>
<name>C7RKX1_ACCRE</name>
<dbReference type="InterPro" id="IPR012902">
    <property type="entry name" value="N_methyl_site"/>
</dbReference>
<dbReference type="Pfam" id="PF07963">
    <property type="entry name" value="N_methyl"/>
    <property type="match status" value="1"/>
</dbReference>
<organism evidence="2">
    <name type="scientific">Accumulibacter regalis</name>
    <dbReference type="NCBI Taxonomy" id="522306"/>
    <lineage>
        <taxon>Bacteria</taxon>
        <taxon>Pseudomonadati</taxon>
        <taxon>Pseudomonadota</taxon>
        <taxon>Betaproteobacteria</taxon>
        <taxon>Candidatus Accumulibacter</taxon>
    </lineage>
</organism>
<accession>C7RKX1</accession>
<evidence type="ECO:0008006" key="3">
    <source>
        <dbReference type="Google" id="ProtNLM"/>
    </source>
</evidence>
<protein>
    <recommendedName>
        <fullName evidence="3">Prepilin-type N-terminal cleavage/methylation domain-containing protein</fullName>
    </recommendedName>
</protein>
<keyword evidence="1" id="KW-1133">Transmembrane helix</keyword>
<dbReference type="InterPro" id="IPR045584">
    <property type="entry name" value="Pilin-like"/>
</dbReference>
<proteinExistence type="predicted"/>
<sequence length="306" mass="32989">MALSKAGDLRDCGFTLIELLVVCGILAALSYTAWGTYIGIQEGAEDEIARAEMQRLADGLRRFKADTGYYPGQGPFVLSSPGTLETAVSATRIDCTPVGGILRTWAAPNLDADRDAWFASPVNLALLLEAPALCGNHPLAHLNRWSPDARRGWHGPYLDSKSRLWVDHGADFNASTVVFTAPDGTGSPLAGAKLLDIPAFGVGPRYRAAGPSWSTCSSQAAITGNCMLGWREVTRESIGYDASRHELPARARPFAVFGLANGDHPRIVYWGRDGRYGGRNTADPCRPNLSHPDDYGDDDQVLCLND</sequence>
<evidence type="ECO:0000256" key="1">
    <source>
        <dbReference type="SAM" id="Phobius"/>
    </source>
</evidence>